<dbReference type="PROSITE" id="PS51257">
    <property type="entry name" value="PROKAR_LIPOPROTEIN"/>
    <property type="match status" value="1"/>
</dbReference>
<reference evidence="2 3" key="1">
    <citation type="submission" date="2016-10" db="EMBL/GenBank/DDBJ databases">
        <authorList>
            <person name="de Groot N.N."/>
        </authorList>
    </citation>
    <scope>NUCLEOTIDE SEQUENCE [LARGE SCALE GENOMIC DNA]</scope>
    <source>
        <strain evidence="2">MBHS1</strain>
    </source>
</reference>
<evidence type="ECO:0000313" key="1">
    <source>
        <dbReference type="EMBL" id="SEH05630.1"/>
    </source>
</evidence>
<proteinExistence type="predicted"/>
<organism evidence="2 3">
    <name type="scientific">Candidatus Venteria ishoeyi</name>
    <dbReference type="NCBI Taxonomy" id="1899563"/>
    <lineage>
        <taxon>Bacteria</taxon>
        <taxon>Pseudomonadati</taxon>
        <taxon>Pseudomonadota</taxon>
        <taxon>Gammaproteobacteria</taxon>
        <taxon>Thiotrichales</taxon>
        <taxon>Thiotrichaceae</taxon>
        <taxon>Venteria</taxon>
    </lineage>
</organism>
<protein>
    <submittedName>
        <fullName evidence="2">Uncharacterized protein</fullName>
    </submittedName>
</protein>
<sequence>MKSDKIKRPLFYIVDLIFYLGLLMSCISSPANAQENKRCLIIASYHDGFTGQQLKVEGARRVLAGKCTILTPKNGEDVQFETVLRLLSIFLFARVY</sequence>
<dbReference type="EMBL" id="FMSV02000367">
    <property type="protein sequence ID" value="SEH05630.1"/>
    <property type="molecule type" value="Genomic_DNA"/>
</dbReference>
<accession>A0A1H6FEA8</accession>
<dbReference type="AlphaFoldDB" id="A0A1H6FEA8"/>
<keyword evidence="3" id="KW-1185">Reference proteome</keyword>
<dbReference type="EMBL" id="FMSV02000532">
    <property type="protein sequence ID" value="SEH07496.1"/>
    <property type="molecule type" value="Genomic_DNA"/>
</dbReference>
<gene>
    <name evidence="1" type="ORF">MBHS_01485</name>
    <name evidence="2" type="ORF">MBHS_03371</name>
</gene>
<name>A0A1H6FEA8_9GAMM</name>
<evidence type="ECO:0000313" key="3">
    <source>
        <dbReference type="Proteomes" id="UP000236724"/>
    </source>
</evidence>
<dbReference type="Proteomes" id="UP000236724">
    <property type="component" value="Unassembled WGS sequence"/>
</dbReference>
<evidence type="ECO:0000313" key="2">
    <source>
        <dbReference type="EMBL" id="SEH07496.1"/>
    </source>
</evidence>